<proteinExistence type="predicted"/>
<dbReference type="AlphaFoldDB" id="A0A381RR71"/>
<sequence>MNQIKSYLFVFLISFGVAGEIQYQPILLSGLITNPKQEISGMDLYNDQIMLLPENLGGFLYMISKDEILNALEKKDRIPIEPKQPAFHTPDYSKSIPGFEGLEAIAFNGNNVYITLESKDDKMMRGYLAWGTIDPTTKEVTIPNENLLELETPIQVKNMTFESLLIHNDHIIVFYEAQGINLQKSVWQYRVSLADFSVSKIEFPNIEYRITDVSRMDDQNHFWAINYYWPGDAKHLKPAPDPIVMKIKEGKSHQNSDAVERLIEFEFNENKIQLSGREPIQIELDEKASRNWEGIVRLDDRGFLVATDKYPEMILGFIPFK</sequence>
<evidence type="ECO:0000313" key="1">
    <source>
        <dbReference type="EMBL" id="SUZ94365.1"/>
    </source>
</evidence>
<organism evidence="1">
    <name type="scientific">marine metagenome</name>
    <dbReference type="NCBI Taxonomy" id="408172"/>
    <lineage>
        <taxon>unclassified sequences</taxon>
        <taxon>metagenomes</taxon>
        <taxon>ecological metagenomes</taxon>
    </lineage>
</organism>
<name>A0A381RR71_9ZZZZ</name>
<accession>A0A381RR71</accession>
<dbReference type="EMBL" id="UINC01002228">
    <property type="protein sequence ID" value="SUZ94365.1"/>
    <property type="molecule type" value="Genomic_DNA"/>
</dbReference>
<gene>
    <name evidence="1" type="ORF">METZ01_LOCUS47219</name>
</gene>
<protein>
    <recommendedName>
        <fullName evidence="2">Phytase-like domain-containing protein</fullName>
    </recommendedName>
</protein>
<evidence type="ECO:0008006" key="2">
    <source>
        <dbReference type="Google" id="ProtNLM"/>
    </source>
</evidence>
<reference evidence="1" key="1">
    <citation type="submission" date="2018-05" db="EMBL/GenBank/DDBJ databases">
        <authorList>
            <person name="Lanie J.A."/>
            <person name="Ng W.-L."/>
            <person name="Kazmierczak K.M."/>
            <person name="Andrzejewski T.M."/>
            <person name="Davidsen T.M."/>
            <person name="Wayne K.J."/>
            <person name="Tettelin H."/>
            <person name="Glass J.I."/>
            <person name="Rusch D."/>
            <person name="Podicherti R."/>
            <person name="Tsui H.-C.T."/>
            <person name="Winkler M.E."/>
        </authorList>
    </citation>
    <scope>NUCLEOTIDE SEQUENCE</scope>
</reference>